<dbReference type="Proteomes" id="UP001158576">
    <property type="component" value="Chromosome PAR"/>
</dbReference>
<feature type="chain" id="PRO_5045280178" evidence="1">
    <location>
        <begin position="22"/>
        <end position="85"/>
    </location>
</feature>
<keyword evidence="1" id="KW-0732">Signal</keyword>
<organism evidence="2 3">
    <name type="scientific">Oikopleura dioica</name>
    <name type="common">Tunicate</name>
    <dbReference type="NCBI Taxonomy" id="34765"/>
    <lineage>
        <taxon>Eukaryota</taxon>
        <taxon>Metazoa</taxon>
        <taxon>Chordata</taxon>
        <taxon>Tunicata</taxon>
        <taxon>Appendicularia</taxon>
        <taxon>Copelata</taxon>
        <taxon>Oikopleuridae</taxon>
        <taxon>Oikopleura</taxon>
    </lineage>
</organism>
<name>A0ABN7RQ36_OIKDI</name>
<dbReference type="EMBL" id="OU015568">
    <property type="protein sequence ID" value="CAG5080509.1"/>
    <property type="molecule type" value="Genomic_DNA"/>
</dbReference>
<accession>A0ABN7RQ36</accession>
<evidence type="ECO:0000256" key="1">
    <source>
        <dbReference type="SAM" id="SignalP"/>
    </source>
</evidence>
<evidence type="ECO:0000313" key="3">
    <source>
        <dbReference type="Proteomes" id="UP001158576"/>
    </source>
</evidence>
<feature type="signal peptide" evidence="1">
    <location>
        <begin position="1"/>
        <end position="21"/>
    </location>
</feature>
<sequence>MNFLLKGNFGKLLFLVGFALAEHGWMDFLDKSFNNPRAKRAFLLDDHDTQGAPDKNYDLMMYDKRHLIQSRGFTDDEWQRLLDLF</sequence>
<reference evidence="2 3" key="1">
    <citation type="submission" date="2021-04" db="EMBL/GenBank/DDBJ databases">
        <authorList>
            <person name="Bliznina A."/>
        </authorList>
    </citation>
    <scope>NUCLEOTIDE SEQUENCE [LARGE SCALE GENOMIC DNA]</scope>
</reference>
<evidence type="ECO:0000313" key="2">
    <source>
        <dbReference type="EMBL" id="CAG5080509.1"/>
    </source>
</evidence>
<gene>
    <name evidence="2" type="ORF">OKIOD_LOCUS1180</name>
</gene>
<proteinExistence type="predicted"/>
<keyword evidence="3" id="KW-1185">Reference proteome</keyword>
<protein>
    <submittedName>
        <fullName evidence="2">Oidioi.mRNA.OKI2018_I69.PAR.g9622.t1.cds</fullName>
    </submittedName>
</protein>